<dbReference type="Proteomes" id="UP001168883">
    <property type="component" value="Unassembled WGS sequence"/>
</dbReference>
<dbReference type="EMBL" id="JAUMKJ010000032">
    <property type="protein sequence ID" value="MDO3679831.1"/>
    <property type="molecule type" value="Genomic_DNA"/>
</dbReference>
<keyword evidence="2" id="KW-1185">Reference proteome</keyword>
<accession>A0ABT8VFU1</accession>
<organism evidence="1 2">
    <name type="scientific">Paenibacillus ehimensis</name>
    <dbReference type="NCBI Taxonomy" id="79264"/>
    <lineage>
        <taxon>Bacteria</taxon>
        <taxon>Bacillati</taxon>
        <taxon>Bacillota</taxon>
        <taxon>Bacilli</taxon>
        <taxon>Bacillales</taxon>
        <taxon>Paenibacillaceae</taxon>
        <taxon>Paenibacillus</taxon>
    </lineage>
</organism>
<reference evidence="1" key="1">
    <citation type="submission" date="2023-07" db="EMBL/GenBank/DDBJ databases">
        <authorList>
            <person name="Aktuganov G."/>
            <person name="Boyko T."/>
            <person name="Delegan Y."/>
            <person name="Galimzianova N."/>
            <person name="Gilvanova E."/>
            <person name="Korobov V."/>
            <person name="Kuzmina L."/>
            <person name="Melentiev A."/>
            <person name="Milman P."/>
            <person name="Ryabova A."/>
            <person name="Stupak E."/>
            <person name="Yasakov T."/>
            <person name="Zharikova N."/>
            <person name="Zhurenko E."/>
        </authorList>
    </citation>
    <scope>NUCLEOTIDE SEQUENCE</scope>
    <source>
        <strain evidence="1">IB-739</strain>
    </source>
</reference>
<gene>
    <name evidence="1" type="ORF">Q3C12_22735</name>
</gene>
<protein>
    <submittedName>
        <fullName evidence="1">Uncharacterized protein</fullName>
    </submittedName>
</protein>
<dbReference type="RefSeq" id="WP_275452151.1">
    <property type="nucleotide sequence ID" value="NZ_JAUMKJ010000032.1"/>
</dbReference>
<name>A0ABT8VFU1_9BACL</name>
<sequence length="41" mass="4302">MKKLLLSLVMGLILLSGIPGPALQQPQPLEMSALDDIGWGG</sequence>
<proteinExistence type="predicted"/>
<evidence type="ECO:0000313" key="1">
    <source>
        <dbReference type="EMBL" id="MDO3679831.1"/>
    </source>
</evidence>
<comment type="caution">
    <text evidence="1">The sequence shown here is derived from an EMBL/GenBank/DDBJ whole genome shotgun (WGS) entry which is preliminary data.</text>
</comment>
<evidence type="ECO:0000313" key="2">
    <source>
        <dbReference type="Proteomes" id="UP001168883"/>
    </source>
</evidence>